<protein>
    <submittedName>
        <fullName evidence="2">Uncharacterized protein</fullName>
    </submittedName>
</protein>
<evidence type="ECO:0000313" key="2">
    <source>
        <dbReference type="EMBL" id="EWC47673.1"/>
    </source>
</evidence>
<dbReference type="Proteomes" id="UP000024837">
    <property type="component" value="Unassembled WGS sequence"/>
</dbReference>
<feature type="compositionally biased region" description="Low complexity" evidence="1">
    <location>
        <begin position="60"/>
        <end position="73"/>
    </location>
</feature>
<gene>
    <name evidence="2" type="ORF">DRE_03293</name>
</gene>
<feature type="region of interest" description="Disordered" evidence="1">
    <location>
        <begin position="48"/>
        <end position="73"/>
    </location>
</feature>
<dbReference type="EMBL" id="KI966409">
    <property type="protein sequence ID" value="EWC47673.1"/>
    <property type="molecule type" value="Genomic_DNA"/>
</dbReference>
<organism evidence="2 3">
    <name type="scientific">Drechslerella stenobrocha 248</name>
    <dbReference type="NCBI Taxonomy" id="1043628"/>
    <lineage>
        <taxon>Eukaryota</taxon>
        <taxon>Fungi</taxon>
        <taxon>Dikarya</taxon>
        <taxon>Ascomycota</taxon>
        <taxon>Pezizomycotina</taxon>
        <taxon>Orbiliomycetes</taxon>
        <taxon>Orbiliales</taxon>
        <taxon>Orbiliaceae</taxon>
        <taxon>Drechslerella</taxon>
    </lineage>
</organism>
<dbReference type="AlphaFoldDB" id="W7I679"/>
<name>W7I679_9PEZI</name>
<evidence type="ECO:0000313" key="3">
    <source>
        <dbReference type="Proteomes" id="UP000024837"/>
    </source>
</evidence>
<evidence type="ECO:0000256" key="1">
    <source>
        <dbReference type="SAM" id="MobiDB-lite"/>
    </source>
</evidence>
<reference evidence="2 3" key="1">
    <citation type="submission" date="2013-05" db="EMBL/GenBank/DDBJ databases">
        <title>Drechslerella stenobrocha genome reveals carnivorous origination and mechanical trapping mechanism of predatory fungi.</title>
        <authorList>
            <person name="Liu X."/>
            <person name="Zhang W."/>
            <person name="Liu K."/>
        </authorList>
    </citation>
    <scope>NUCLEOTIDE SEQUENCE [LARGE SCALE GENOMIC DNA]</scope>
    <source>
        <strain evidence="2 3">248</strain>
    </source>
</reference>
<sequence>MKVEGTYGLILPDIGDWGPAHAPAMGIRAGQPEVVVGMQASKIEVRVGNIQPQPSHEASSTEGVSEISSSQVP</sequence>
<dbReference type="HOGENOM" id="CLU_2704778_0_0_1"/>
<keyword evidence="3" id="KW-1185">Reference proteome</keyword>
<proteinExistence type="predicted"/>
<accession>W7I679</accession>